<keyword evidence="2" id="KW-1185">Reference proteome</keyword>
<evidence type="ECO:0000313" key="2">
    <source>
        <dbReference type="Proteomes" id="UP000324897"/>
    </source>
</evidence>
<gene>
    <name evidence="1" type="ORF">EJB05_35369</name>
</gene>
<proteinExistence type="predicted"/>
<dbReference type="Proteomes" id="UP000324897">
    <property type="component" value="Chromosome 7"/>
</dbReference>
<sequence length="260" mass="28775">MGQASSDLSVKVGNNSYSNLRIDEAYDAIMRKKTVEAWTAELRAFGGDHVPANYVNLKFDAVCGDYDCTVLREQLASLGGTTPSCVYAKKLPEIQAALRHGRLSIGGKHLGRHITAALTDGEIDAIIDYSGETGGMAVPVFDRAGRRYEFKMAYAENTYFYRLVGAAEYERFMVDNSVVRDVHELGKELFMEVWAFRSPALRCKGNMSNGDHPDGALGMVILFFDLDADGLGDEILDDDSLTIKHLMRHYPKVPEGYAVE</sequence>
<comment type="caution">
    <text evidence="1">The sequence shown here is derived from an EMBL/GenBank/DDBJ whole genome shotgun (WGS) entry which is preliminary data.</text>
</comment>
<evidence type="ECO:0000313" key="1">
    <source>
        <dbReference type="EMBL" id="TVU19231.1"/>
    </source>
</evidence>
<dbReference type="PANTHER" id="PTHR34397">
    <property type="entry name" value="OS05G0237600 PROTEIN"/>
    <property type="match status" value="1"/>
</dbReference>
<protein>
    <submittedName>
        <fullName evidence="1">Uncharacterized protein</fullName>
    </submittedName>
</protein>
<name>A0A5J9U7U1_9POAL</name>
<dbReference type="AlphaFoldDB" id="A0A5J9U7U1"/>
<reference evidence="1 2" key="1">
    <citation type="journal article" date="2019" name="Sci. Rep.">
        <title>A high-quality genome of Eragrostis curvula grass provides insights into Poaceae evolution and supports new strategies to enhance forage quality.</title>
        <authorList>
            <person name="Carballo J."/>
            <person name="Santos B.A.C.M."/>
            <person name="Zappacosta D."/>
            <person name="Garbus I."/>
            <person name="Selva J.P."/>
            <person name="Gallo C.A."/>
            <person name="Diaz A."/>
            <person name="Albertini E."/>
            <person name="Caccamo M."/>
            <person name="Echenique V."/>
        </authorList>
    </citation>
    <scope>NUCLEOTIDE SEQUENCE [LARGE SCALE GENOMIC DNA]</scope>
    <source>
        <strain evidence="2">cv. Victoria</strain>
        <tissue evidence="1">Leaf</tissue>
    </source>
</reference>
<dbReference type="EMBL" id="RWGY01000029">
    <property type="protein sequence ID" value="TVU19231.1"/>
    <property type="molecule type" value="Genomic_DNA"/>
</dbReference>
<dbReference type="PANTHER" id="PTHR34397:SF12">
    <property type="entry name" value="OS07G0424000 PROTEIN"/>
    <property type="match status" value="1"/>
</dbReference>
<accession>A0A5J9U7U1</accession>
<organism evidence="1 2">
    <name type="scientific">Eragrostis curvula</name>
    <name type="common">weeping love grass</name>
    <dbReference type="NCBI Taxonomy" id="38414"/>
    <lineage>
        <taxon>Eukaryota</taxon>
        <taxon>Viridiplantae</taxon>
        <taxon>Streptophyta</taxon>
        <taxon>Embryophyta</taxon>
        <taxon>Tracheophyta</taxon>
        <taxon>Spermatophyta</taxon>
        <taxon>Magnoliopsida</taxon>
        <taxon>Liliopsida</taxon>
        <taxon>Poales</taxon>
        <taxon>Poaceae</taxon>
        <taxon>PACMAD clade</taxon>
        <taxon>Chloridoideae</taxon>
        <taxon>Eragrostideae</taxon>
        <taxon>Eragrostidinae</taxon>
        <taxon>Eragrostis</taxon>
    </lineage>
</organism>
<dbReference type="OrthoDB" id="680534at2759"/>
<feature type="non-terminal residue" evidence="1">
    <location>
        <position position="1"/>
    </location>
</feature>
<dbReference type="Gramene" id="TVU19231">
    <property type="protein sequence ID" value="TVU19231"/>
    <property type="gene ID" value="EJB05_35369"/>
</dbReference>